<dbReference type="NCBIfam" id="TIGR01571">
    <property type="entry name" value="A_thal_Cys_rich"/>
    <property type="match status" value="1"/>
</dbReference>
<keyword evidence="2" id="KW-0472">Membrane</keyword>
<keyword evidence="2" id="KW-1133">Transmembrane helix</keyword>
<name>A0A5P1EM76_ASPOF</name>
<sequence length="252" mass="27884">MAELEQEEEEGNHRDQLDGGMTVLDFDMLCATVALQTHGVSRKAEGGFEGEFGGVQRMWEGEILDCLQDRRIAVQSVCCPCYRFGQNMRRANIGPCFLQGSIYFILVMAILSCFIAFGVTRQHCYLYIGFSFAFSLGLYVGYFRIRIKKQFNIGGSDSSLDECAYHLICPCCALSQESRTLEMNNVQDGVWHGRGDTICVGSFGEGSKEFSALHKPSLMTMDGMSDGGNHSWNGDPSHSEPLVASMQTGQKS</sequence>
<feature type="region of interest" description="Disordered" evidence="1">
    <location>
        <begin position="224"/>
        <end position="252"/>
    </location>
</feature>
<keyword evidence="4" id="KW-1185">Reference proteome</keyword>
<evidence type="ECO:0008006" key="5">
    <source>
        <dbReference type="Google" id="ProtNLM"/>
    </source>
</evidence>
<dbReference type="InterPro" id="IPR006461">
    <property type="entry name" value="PLAC_motif_containing"/>
</dbReference>
<evidence type="ECO:0000256" key="1">
    <source>
        <dbReference type="SAM" id="MobiDB-lite"/>
    </source>
</evidence>
<feature type="transmembrane region" description="Helical" evidence="2">
    <location>
        <begin position="125"/>
        <end position="143"/>
    </location>
</feature>
<feature type="transmembrane region" description="Helical" evidence="2">
    <location>
        <begin position="96"/>
        <end position="119"/>
    </location>
</feature>
<dbReference type="PANTHER" id="PTHR15907">
    <property type="entry name" value="DUF614 FAMILY PROTEIN-RELATED"/>
    <property type="match status" value="1"/>
</dbReference>
<dbReference type="EMBL" id="CM007387">
    <property type="protein sequence ID" value="ONK65651.1"/>
    <property type="molecule type" value="Genomic_DNA"/>
</dbReference>
<dbReference type="Proteomes" id="UP000243459">
    <property type="component" value="Chromosome 7"/>
</dbReference>
<dbReference type="AlphaFoldDB" id="A0A5P1EM76"/>
<protein>
    <recommendedName>
        <fullName evidence="5">PLAC8 family protein</fullName>
    </recommendedName>
</protein>
<dbReference type="OMA" id="LEMNNVH"/>
<dbReference type="Gramene" id="ONK65651">
    <property type="protein sequence ID" value="ONK65651"/>
    <property type="gene ID" value="A4U43_C07F39280"/>
</dbReference>
<evidence type="ECO:0000256" key="2">
    <source>
        <dbReference type="SAM" id="Phobius"/>
    </source>
</evidence>
<dbReference type="OrthoDB" id="1045822at2759"/>
<reference evidence="4" key="1">
    <citation type="journal article" date="2017" name="Nat. Commun.">
        <title>The asparagus genome sheds light on the origin and evolution of a young Y chromosome.</title>
        <authorList>
            <person name="Harkess A."/>
            <person name="Zhou J."/>
            <person name="Xu C."/>
            <person name="Bowers J.E."/>
            <person name="Van der Hulst R."/>
            <person name="Ayyampalayam S."/>
            <person name="Mercati F."/>
            <person name="Riccardi P."/>
            <person name="McKain M.R."/>
            <person name="Kakrana A."/>
            <person name="Tang H."/>
            <person name="Ray J."/>
            <person name="Groenendijk J."/>
            <person name="Arikit S."/>
            <person name="Mathioni S.M."/>
            <person name="Nakano M."/>
            <person name="Shan H."/>
            <person name="Telgmann-Rauber A."/>
            <person name="Kanno A."/>
            <person name="Yue Z."/>
            <person name="Chen H."/>
            <person name="Li W."/>
            <person name="Chen Y."/>
            <person name="Xu X."/>
            <person name="Zhang Y."/>
            <person name="Luo S."/>
            <person name="Chen H."/>
            <person name="Gao J."/>
            <person name="Mao Z."/>
            <person name="Pires J.C."/>
            <person name="Luo M."/>
            <person name="Kudrna D."/>
            <person name="Wing R.A."/>
            <person name="Meyers B.C."/>
            <person name="Yi K."/>
            <person name="Kong H."/>
            <person name="Lavrijsen P."/>
            <person name="Sunseri F."/>
            <person name="Falavigna A."/>
            <person name="Ye Y."/>
            <person name="Leebens-Mack J.H."/>
            <person name="Chen G."/>
        </authorList>
    </citation>
    <scope>NUCLEOTIDE SEQUENCE [LARGE SCALE GENOMIC DNA]</scope>
    <source>
        <strain evidence="4">cv. DH0086</strain>
    </source>
</reference>
<evidence type="ECO:0000313" key="3">
    <source>
        <dbReference type="EMBL" id="ONK65651.1"/>
    </source>
</evidence>
<proteinExistence type="predicted"/>
<organism evidence="3 4">
    <name type="scientific">Asparagus officinalis</name>
    <name type="common">Garden asparagus</name>
    <dbReference type="NCBI Taxonomy" id="4686"/>
    <lineage>
        <taxon>Eukaryota</taxon>
        <taxon>Viridiplantae</taxon>
        <taxon>Streptophyta</taxon>
        <taxon>Embryophyta</taxon>
        <taxon>Tracheophyta</taxon>
        <taxon>Spermatophyta</taxon>
        <taxon>Magnoliopsida</taxon>
        <taxon>Liliopsida</taxon>
        <taxon>Asparagales</taxon>
        <taxon>Asparagaceae</taxon>
        <taxon>Asparagoideae</taxon>
        <taxon>Asparagus</taxon>
    </lineage>
</organism>
<gene>
    <name evidence="3" type="ORF">A4U43_C07F39280</name>
</gene>
<evidence type="ECO:0000313" key="4">
    <source>
        <dbReference type="Proteomes" id="UP000243459"/>
    </source>
</evidence>
<dbReference type="Pfam" id="PF04749">
    <property type="entry name" value="PLAC8"/>
    <property type="match status" value="1"/>
</dbReference>
<accession>A0A5P1EM76</accession>
<keyword evidence="2" id="KW-0812">Transmembrane</keyword>